<sequence>MTAATEIPVPYVLAYSGEAVTPHLIFAEDSASGGLRLSHRDPRPRSDWHRDILLARVRTHRRGQVMWRMLNRRRQQECMTKRRCQVCAEPAADPDTGRIWWVITETGFRASSASGGLTNAPPTCLTCIPESLQWCPQLRKSAAVYTVGGIESVGVLADLYEPGPDRMPVFTGEHNVFVGWDEFAVLPYALATQMVVRLLDMTPAEHVAGSSTALVAAS</sequence>
<dbReference type="AlphaFoldDB" id="A0A8J3S652"/>
<evidence type="ECO:0000313" key="1">
    <source>
        <dbReference type="EMBL" id="GIH86691.1"/>
    </source>
</evidence>
<accession>A0A8J3S652</accession>
<keyword evidence="2" id="KW-1185">Reference proteome</keyword>
<comment type="caution">
    <text evidence="1">The sequence shown here is derived from an EMBL/GenBank/DDBJ whole genome shotgun (WGS) entry which is preliminary data.</text>
</comment>
<organism evidence="1 2">
    <name type="scientific">Planobispora rosea</name>
    <dbReference type="NCBI Taxonomy" id="35762"/>
    <lineage>
        <taxon>Bacteria</taxon>
        <taxon>Bacillati</taxon>
        <taxon>Actinomycetota</taxon>
        <taxon>Actinomycetes</taxon>
        <taxon>Streptosporangiales</taxon>
        <taxon>Streptosporangiaceae</taxon>
        <taxon>Planobispora</taxon>
    </lineage>
</organism>
<dbReference type="EMBL" id="BOOI01000048">
    <property type="protein sequence ID" value="GIH86691.1"/>
    <property type="molecule type" value="Genomic_DNA"/>
</dbReference>
<evidence type="ECO:0000313" key="2">
    <source>
        <dbReference type="Proteomes" id="UP000655044"/>
    </source>
</evidence>
<gene>
    <name evidence="1" type="ORF">Pro02_50990</name>
</gene>
<name>A0A8J3S652_PLARO</name>
<proteinExistence type="predicted"/>
<dbReference type="Proteomes" id="UP000655044">
    <property type="component" value="Unassembled WGS sequence"/>
</dbReference>
<dbReference type="RefSeq" id="WP_189243191.1">
    <property type="nucleotide sequence ID" value="NZ_BMQP01000029.1"/>
</dbReference>
<reference evidence="1" key="1">
    <citation type="submission" date="2021-01" db="EMBL/GenBank/DDBJ databases">
        <title>Whole genome shotgun sequence of Planobispora rosea NBRC 15558.</title>
        <authorList>
            <person name="Komaki H."/>
            <person name="Tamura T."/>
        </authorList>
    </citation>
    <scope>NUCLEOTIDE SEQUENCE</scope>
    <source>
        <strain evidence="1">NBRC 15558</strain>
    </source>
</reference>
<protein>
    <submittedName>
        <fullName evidence="1">Uncharacterized protein</fullName>
    </submittedName>
</protein>